<proteinExistence type="evidence at transcript level"/>
<dbReference type="InterPro" id="IPR000217">
    <property type="entry name" value="Tubulin"/>
</dbReference>
<dbReference type="InterPro" id="IPR003008">
    <property type="entry name" value="Tubulin_FtsZ_GTPase"/>
</dbReference>
<keyword evidence="3 5" id="KW-0547">Nucleotide-binding</keyword>
<dbReference type="InterPro" id="IPR008280">
    <property type="entry name" value="Tub_FtsZ_C"/>
</dbReference>
<evidence type="ECO:0000256" key="1">
    <source>
        <dbReference type="ARBA" id="ARBA00009636"/>
    </source>
</evidence>
<dbReference type="Pfam" id="PF03953">
    <property type="entry name" value="Tubulin_C"/>
    <property type="match status" value="1"/>
</dbReference>
<comment type="similarity">
    <text evidence="1 5">Belongs to the tubulin family.</text>
</comment>
<dbReference type="Gene3D" id="3.40.50.1440">
    <property type="entry name" value="Tubulin/FtsZ, GTPase domain"/>
    <property type="match status" value="1"/>
</dbReference>
<evidence type="ECO:0000256" key="4">
    <source>
        <dbReference type="ARBA" id="ARBA00023134"/>
    </source>
</evidence>
<dbReference type="PRINTS" id="PR01519">
    <property type="entry name" value="EPSLNTUBULIN"/>
</dbReference>
<dbReference type="InterPro" id="IPR036525">
    <property type="entry name" value="Tubulin/FtsZ_GTPase_sf"/>
</dbReference>
<keyword evidence="2 5" id="KW-0493">Microtubule</keyword>
<accession>A0A481SB07</accession>
<dbReference type="PANTHER" id="PTHR11588">
    <property type="entry name" value="TUBULIN"/>
    <property type="match status" value="1"/>
</dbReference>
<feature type="domain" description="Tubulin/FtsZ 2-layer sandwich" evidence="7">
    <location>
        <begin position="171"/>
        <end position="306"/>
    </location>
</feature>
<feature type="domain" description="Tubulin/FtsZ GTPase" evidence="6">
    <location>
        <begin position="1"/>
        <end position="169"/>
    </location>
</feature>
<dbReference type="GO" id="GO:0005874">
    <property type="term" value="C:microtubule"/>
    <property type="evidence" value="ECO:0007669"/>
    <property type="project" value="UniProtKB-KW"/>
</dbReference>
<evidence type="ECO:0000256" key="2">
    <source>
        <dbReference type="ARBA" id="ARBA00022701"/>
    </source>
</evidence>
<dbReference type="InterPro" id="IPR017975">
    <property type="entry name" value="Tubulin_CS"/>
</dbReference>
<organism evidence="8">
    <name type="scientific">Philasterides dicentrarchi</name>
    <dbReference type="NCBI Taxonomy" id="282688"/>
    <lineage>
        <taxon>Eukaryota</taxon>
        <taxon>Sar</taxon>
        <taxon>Alveolata</taxon>
        <taxon>Ciliophora</taxon>
        <taxon>Intramacronucleata</taxon>
        <taxon>Oligohymenophorea</taxon>
        <taxon>Scuticociliatia</taxon>
        <taxon>Philasterida</taxon>
        <taxon>Philasteridae</taxon>
        <taxon>Philasterides</taxon>
    </lineage>
</organism>
<reference evidence="8" key="1">
    <citation type="submission" date="2018-06" db="EMBL/GenBank/DDBJ databases">
        <title>Tubulins in Philasterides dicentrarchi.</title>
        <authorList>
            <person name="deFelipe A."/>
            <person name="Folgueira I."/>
            <person name="Lamas J."/>
            <person name="Leiro J."/>
        </authorList>
    </citation>
    <scope>NUCLEOTIDE SEQUENCE</scope>
</reference>
<keyword evidence="4 5" id="KW-0342">GTP-binding</keyword>
<dbReference type="EMBL" id="MH444697">
    <property type="protein sequence ID" value="QBH22544.1"/>
    <property type="molecule type" value="mRNA"/>
</dbReference>
<evidence type="ECO:0000259" key="7">
    <source>
        <dbReference type="SMART" id="SM00865"/>
    </source>
</evidence>
<sequence length="363" mass="41884">MYKEKILDKIRKAVEQCDSVQCFFLMHSLGGGTGSGLGSYIMGLLGDYFPDIYRFTASVFPQKEDDVVTSPYNSMFSLYELYQHADCVLPIDNQALMNICKQIDNPSIQKQVKENQQIQSKEEINMLMNKGSKITQTGTEEKKEKPFDKMNNIVAHLLSNLTCSMRFEGTLNVDLNEITTNLVPYPELKFLMSSIAPLYSLSNSKMQPRRLDQMFKDIQHPDYQLINCSPHKHTYLALGLMVRGQVSFSDVNRNIKMLRNDCNMIHWNTEGFKYGICNVPPIGQPYSLLCLANNTSITEKFNEMLDRFHKLYKRKVYTHHYTEYMDISHFDNASMGIQDLVLKYSDLEQQTTPVVNQRLKPLI</sequence>
<dbReference type="PRINTS" id="PR01161">
    <property type="entry name" value="TUBULIN"/>
</dbReference>
<dbReference type="Gene3D" id="1.10.287.600">
    <property type="entry name" value="Helix hairpin bin"/>
    <property type="match status" value="1"/>
</dbReference>
<dbReference type="InterPro" id="IPR018316">
    <property type="entry name" value="Tubulin/FtsZ_2-layer-sand-dom"/>
</dbReference>
<dbReference type="PROSITE" id="PS00227">
    <property type="entry name" value="TUBULIN"/>
    <property type="match status" value="1"/>
</dbReference>
<evidence type="ECO:0000256" key="5">
    <source>
        <dbReference type="RuleBase" id="RU000352"/>
    </source>
</evidence>
<dbReference type="GO" id="GO:0005525">
    <property type="term" value="F:GTP binding"/>
    <property type="evidence" value="ECO:0007669"/>
    <property type="project" value="UniProtKB-UniRule"/>
</dbReference>
<dbReference type="GO" id="GO:0007017">
    <property type="term" value="P:microtubule-based process"/>
    <property type="evidence" value="ECO:0007669"/>
    <property type="project" value="InterPro"/>
</dbReference>
<protein>
    <submittedName>
        <fullName evidence="8">B1 epsilon-tubulin 1</fullName>
    </submittedName>
</protein>
<evidence type="ECO:0000313" key="8">
    <source>
        <dbReference type="EMBL" id="QBH22544.1"/>
    </source>
</evidence>
<dbReference type="InterPro" id="IPR004057">
    <property type="entry name" value="Epsilon_tubulin"/>
</dbReference>
<dbReference type="SMART" id="SM00864">
    <property type="entry name" value="Tubulin"/>
    <property type="match status" value="1"/>
</dbReference>
<dbReference type="SUPFAM" id="SSF55307">
    <property type="entry name" value="Tubulin C-terminal domain-like"/>
    <property type="match status" value="1"/>
</dbReference>
<dbReference type="InterPro" id="IPR023123">
    <property type="entry name" value="Tubulin_C"/>
</dbReference>
<dbReference type="SUPFAM" id="SSF52490">
    <property type="entry name" value="Tubulin nucleotide-binding domain-like"/>
    <property type="match status" value="1"/>
</dbReference>
<dbReference type="AlphaFoldDB" id="A0A481SB07"/>
<name>A0A481SB07_9CILI</name>
<evidence type="ECO:0000259" key="6">
    <source>
        <dbReference type="SMART" id="SM00864"/>
    </source>
</evidence>
<dbReference type="SMART" id="SM00865">
    <property type="entry name" value="Tubulin_C"/>
    <property type="match status" value="1"/>
</dbReference>
<evidence type="ECO:0000256" key="3">
    <source>
        <dbReference type="ARBA" id="ARBA00022741"/>
    </source>
</evidence>
<dbReference type="Pfam" id="PF00091">
    <property type="entry name" value="Tubulin"/>
    <property type="match status" value="1"/>
</dbReference>